<organism evidence="1 2">
    <name type="scientific">Lindgomyces ingoldianus</name>
    <dbReference type="NCBI Taxonomy" id="673940"/>
    <lineage>
        <taxon>Eukaryota</taxon>
        <taxon>Fungi</taxon>
        <taxon>Dikarya</taxon>
        <taxon>Ascomycota</taxon>
        <taxon>Pezizomycotina</taxon>
        <taxon>Dothideomycetes</taxon>
        <taxon>Pleosporomycetidae</taxon>
        <taxon>Pleosporales</taxon>
        <taxon>Lindgomycetaceae</taxon>
        <taxon>Lindgomyces</taxon>
    </lineage>
</organism>
<reference evidence="1" key="1">
    <citation type="journal article" date="2020" name="Stud. Mycol.">
        <title>101 Dothideomycetes genomes: a test case for predicting lifestyles and emergence of pathogens.</title>
        <authorList>
            <person name="Haridas S."/>
            <person name="Albert R."/>
            <person name="Binder M."/>
            <person name="Bloem J."/>
            <person name="Labutti K."/>
            <person name="Salamov A."/>
            <person name="Andreopoulos B."/>
            <person name="Baker S."/>
            <person name="Barry K."/>
            <person name="Bills G."/>
            <person name="Bluhm B."/>
            <person name="Cannon C."/>
            <person name="Castanera R."/>
            <person name="Culley D."/>
            <person name="Daum C."/>
            <person name="Ezra D."/>
            <person name="Gonzalez J."/>
            <person name="Henrissat B."/>
            <person name="Kuo A."/>
            <person name="Liang C."/>
            <person name="Lipzen A."/>
            <person name="Lutzoni F."/>
            <person name="Magnuson J."/>
            <person name="Mondo S."/>
            <person name="Nolan M."/>
            <person name="Ohm R."/>
            <person name="Pangilinan J."/>
            <person name="Park H.-J."/>
            <person name="Ramirez L."/>
            <person name="Alfaro M."/>
            <person name="Sun H."/>
            <person name="Tritt A."/>
            <person name="Yoshinaga Y."/>
            <person name="Zwiers L.-H."/>
            <person name="Turgeon B."/>
            <person name="Goodwin S."/>
            <person name="Spatafora J."/>
            <person name="Crous P."/>
            <person name="Grigoriev I."/>
        </authorList>
    </citation>
    <scope>NUCLEOTIDE SEQUENCE</scope>
    <source>
        <strain evidence="1">ATCC 200398</strain>
    </source>
</reference>
<gene>
    <name evidence="1" type="ORF">BDR25DRAFT_331497</name>
</gene>
<dbReference type="EMBL" id="MU003495">
    <property type="protein sequence ID" value="KAF2475704.1"/>
    <property type="molecule type" value="Genomic_DNA"/>
</dbReference>
<proteinExistence type="predicted"/>
<name>A0ACB6R8X6_9PLEO</name>
<comment type="caution">
    <text evidence="1">The sequence shown here is derived from an EMBL/GenBank/DDBJ whole genome shotgun (WGS) entry which is preliminary data.</text>
</comment>
<dbReference type="Proteomes" id="UP000799755">
    <property type="component" value="Unassembled WGS sequence"/>
</dbReference>
<accession>A0ACB6R8X6</accession>
<evidence type="ECO:0000313" key="2">
    <source>
        <dbReference type="Proteomes" id="UP000799755"/>
    </source>
</evidence>
<protein>
    <submittedName>
        <fullName evidence="1">Uncharacterized protein</fullName>
    </submittedName>
</protein>
<keyword evidence="2" id="KW-1185">Reference proteome</keyword>
<sequence length="650" mass="68771">MAAAMSTCHALSDPLPPPVLCCSSFTNSARLLKAMHPTNGSPSSSKTSSTPAASSLRPRARRLISIDDELDPAASGSEGSASPFASRTASPIPSSHPSRPNVTSNPSSLTRAAGAHAPNGSRDASVTFSGIWGNSWSAIQGLATNVLGNDAGPKDTATRRRRPLAATHRRAASGVTPKQWGPLGSSSSQVGAGPQEERESMVRAMKRKDLLTADEHLLPDSVGRIKRRNSDDRLSVSAPPTENDDRDALVYVHIVRPQDTLAGITIKFNCQPAVLRKANRMWPNDSIQTKDTILLPVDACGVKGRPVTGPNAQQEEDLLLGDYGDKQNSADTDSTTIPNGWRSHKDRSQHSPSAPSSSHSNADSELPWKHDSWVMLPNDSTPIEIGRMPRRALGFFPPARRKSLAYSDASTPSPSFDLPRSSTSTNYTNSHMNSPGQNASRVRPPTSRGTPSSGMHGRHRSISNFSLHGPGGVGTLGKNVRSPGPAQDGLNKLFASHLPNVAPPPGQEYFTPWAPSLLDADTGTSVQLSGSGARTPLGGAGIDLQQFGGAIEGWMRNMASQASKILSDPSTSSQGKRSAVPVIGAVGGDFGDLIELRDSAFEIGDGDTIGGRVGVADLLIPTSEQYQSARPDVNLVIRDRGRKGQARKID</sequence>
<evidence type="ECO:0000313" key="1">
    <source>
        <dbReference type="EMBL" id="KAF2475704.1"/>
    </source>
</evidence>